<evidence type="ECO:0000313" key="1">
    <source>
        <dbReference type="EMBL" id="PNR47932.1"/>
    </source>
</evidence>
<name>A0A2K1K2D8_PHYPA</name>
<evidence type="ECO:0000313" key="2">
    <source>
        <dbReference type="EnsemblPlants" id="PAC:32911994.CDS.1"/>
    </source>
</evidence>
<organism evidence="1">
    <name type="scientific">Physcomitrium patens</name>
    <name type="common">Spreading-leaved earth moss</name>
    <name type="synonym">Physcomitrella patens</name>
    <dbReference type="NCBI Taxonomy" id="3218"/>
    <lineage>
        <taxon>Eukaryota</taxon>
        <taxon>Viridiplantae</taxon>
        <taxon>Streptophyta</taxon>
        <taxon>Embryophyta</taxon>
        <taxon>Bryophyta</taxon>
        <taxon>Bryophytina</taxon>
        <taxon>Bryopsida</taxon>
        <taxon>Funariidae</taxon>
        <taxon>Funariales</taxon>
        <taxon>Funariaceae</taxon>
        <taxon>Physcomitrium</taxon>
    </lineage>
</organism>
<reference evidence="2" key="3">
    <citation type="submission" date="2020-12" db="UniProtKB">
        <authorList>
            <consortium name="EnsemblPlants"/>
        </authorList>
    </citation>
    <scope>IDENTIFICATION</scope>
</reference>
<dbReference type="AlphaFoldDB" id="A0A2K1K2D8"/>
<reference evidence="1 3" key="1">
    <citation type="journal article" date="2008" name="Science">
        <title>The Physcomitrella genome reveals evolutionary insights into the conquest of land by plants.</title>
        <authorList>
            <person name="Rensing S."/>
            <person name="Lang D."/>
            <person name="Zimmer A."/>
            <person name="Terry A."/>
            <person name="Salamov A."/>
            <person name="Shapiro H."/>
            <person name="Nishiyama T."/>
            <person name="Perroud P.-F."/>
            <person name="Lindquist E."/>
            <person name="Kamisugi Y."/>
            <person name="Tanahashi T."/>
            <person name="Sakakibara K."/>
            <person name="Fujita T."/>
            <person name="Oishi K."/>
            <person name="Shin-I T."/>
            <person name="Kuroki Y."/>
            <person name="Toyoda A."/>
            <person name="Suzuki Y."/>
            <person name="Hashimoto A."/>
            <person name="Yamaguchi K."/>
            <person name="Sugano A."/>
            <person name="Kohara Y."/>
            <person name="Fujiyama A."/>
            <person name="Anterola A."/>
            <person name="Aoki S."/>
            <person name="Ashton N."/>
            <person name="Barbazuk W.B."/>
            <person name="Barker E."/>
            <person name="Bennetzen J."/>
            <person name="Bezanilla M."/>
            <person name="Blankenship R."/>
            <person name="Cho S.H."/>
            <person name="Dutcher S."/>
            <person name="Estelle M."/>
            <person name="Fawcett J.A."/>
            <person name="Gundlach H."/>
            <person name="Hanada K."/>
            <person name="Heyl A."/>
            <person name="Hicks K.A."/>
            <person name="Hugh J."/>
            <person name="Lohr M."/>
            <person name="Mayer K."/>
            <person name="Melkozernov A."/>
            <person name="Murata T."/>
            <person name="Nelson D."/>
            <person name="Pils B."/>
            <person name="Prigge M."/>
            <person name="Reiss B."/>
            <person name="Renner T."/>
            <person name="Rombauts S."/>
            <person name="Rushton P."/>
            <person name="Sanderfoot A."/>
            <person name="Schween G."/>
            <person name="Shiu S.-H."/>
            <person name="Stueber K."/>
            <person name="Theodoulou F.L."/>
            <person name="Tu H."/>
            <person name="Van de Peer Y."/>
            <person name="Verrier P.J."/>
            <person name="Waters E."/>
            <person name="Wood A."/>
            <person name="Yang L."/>
            <person name="Cove D."/>
            <person name="Cuming A."/>
            <person name="Hasebe M."/>
            <person name="Lucas S."/>
            <person name="Mishler D.B."/>
            <person name="Reski R."/>
            <person name="Grigoriev I."/>
            <person name="Quatrano R.S."/>
            <person name="Boore J.L."/>
        </authorList>
    </citation>
    <scope>NUCLEOTIDE SEQUENCE [LARGE SCALE GENOMIC DNA]</scope>
    <source>
        <strain evidence="2 3">cv. Gransden 2004</strain>
    </source>
</reference>
<dbReference type="EnsemblPlants" id="Pp3c9_7250V3.1">
    <property type="protein sequence ID" value="PAC:32911994.CDS.1"/>
    <property type="gene ID" value="Pp3c9_7250"/>
</dbReference>
<proteinExistence type="predicted"/>
<dbReference type="Proteomes" id="UP000006727">
    <property type="component" value="Chromosome 9"/>
</dbReference>
<evidence type="ECO:0000313" key="3">
    <source>
        <dbReference type="Proteomes" id="UP000006727"/>
    </source>
</evidence>
<protein>
    <submittedName>
        <fullName evidence="1 2">Uncharacterized protein</fullName>
    </submittedName>
</protein>
<accession>A0A2K1K2D8</accession>
<sequence>MEWLNVSVAPLTAKVDKGSRRLLLEEDRFERFRGLAVLERQLSEKSSLFRVRSARAQRSAFNRSNTYLGFRFVVVCVRCISKVDETSRESSPCSSSVASLFFLNLCYCI</sequence>
<gene>
    <name evidence="2" type="primary">LOC112286338</name>
    <name evidence="1" type="ORF">PHYPA_012405</name>
</gene>
<dbReference type="EMBL" id="ABEU02000009">
    <property type="protein sequence ID" value="PNR47932.1"/>
    <property type="molecule type" value="Genomic_DNA"/>
</dbReference>
<dbReference type="Gramene" id="Pp3c9_7250V3.1">
    <property type="protein sequence ID" value="PAC:32911994.CDS.1"/>
    <property type="gene ID" value="Pp3c9_7250"/>
</dbReference>
<keyword evidence="3" id="KW-1185">Reference proteome</keyword>
<reference evidence="1 3" key="2">
    <citation type="journal article" date="2018" name="Plant J.">
        <title>The Physcomitrella patens chromosome-scale assembly reveals moss genome structure and evolution.</title>
        <authorList>
            <person name="Lang D."/>
            <person name="Ullrich K.K."/>
            <person name="Murat F."/>
            <person name="Fuchs J."/>
            <person name="Jenkins J."/>
            <person name="Haas F.B."/>
            <person name="Piednoel M."/>
            <person name="Gundlach H."/>
            <person name="Van Bel M."/>
            <person name="Meyberg R."/>
            <person name="Vives C."/>
            <person name="Morata J."/>
            <person name="Symeonidi A."/>
            <person name="Hiss M."/>
            <person name="Muchero W."/>
            <person name="Kamisugi Y."/>
            <person name="Saleh O."/>
            <person name="Blanc G."/>
            <person name="Decker E.L."/>
            <person name="van Gessel N."/>
            <person name="Grimwood J."/>
            <person name="Hayes R.D."/>
            <person name="Graham S.W."/>
            <person name="Gunter L.E."/>
            <person name="McDaniel S.F."/>
            <person name="Hoernstein S.N.W."/>
            <person name="Larsson A."/>
            <person name="Li F.W."/>
            <person name="Perroud P.F."/>
            <person name="Phillips J."/>
            <person name="Ranjan P."/>
            <person name="Rokshar D.S."/>
            <person name="Rothfels C.J."/>
            <person name="Schneider L."/>
            <person name="Shu S."/>
            <person name="Stevenson D.W."/>
            <person name="Thummler F."/>
            <person name="Tillich M."/>
            <person name="Villarreal Aguilar J.C."/>
            <person name="Widiez T."/>
            <person name="Wong G.K."/>
            <person name="Wymore A."/>
            <person name="Zhang Y."/>
            <person name="Zimmer A.D."/>
            <person name="Quatrano R.S."/>
            <person name="Mayer K.F.X."/>
            <person name="Goodstein D."/>
            <person name="Casacuberta J.M."/>
            <person name="Vandepoele K."/>
            <person name="Reski R."/>
            <person name="Cuming A.C."/>
            <person name="Tuskan G.A."/>
            <person name="Maumus F."/>
            <person name="Salse J."/>
            <person name="Schmutz J."/>
            <person name="Rensing S.A."/>
        </authorList>
    </citation>
    <scope>NUCLEOTIDE SEQUENCE [LARGE SCALE GENOMIC DNA]</scope>
    <source>
        <strain evidence="2 3">cv. Gransden 2004</strain>
    </source>
</reference>